<dbReference type="Proteomes" id="UP000323011">
    <property type="component" value="Unassembled WGS sequence"/>
</dbReference>
<dbReference type="EMBL" id="VLTL01000043">
    <property type="protein sequence ID" value="KAA0165934.1"/>
    <property type="molecule type" value="Genomic_DNA"/>
</dbReference>
<comment type="similarity">
    <text evidence="1">Belongs to the TIP41 family.</text>
</comment>
<dbReference type="Pfam" id="PF04176">
    <property type="entry name" value="TIP41"/>
    <property type="match status" value="1"/>
</dbReference>
<dbReference type="InterPro" id="IPR007303">
    <property type="entry name" value="TIP41-like"/>
</dbReference>
<protein>
    <submittedName>
        <fullName evidence="3">Uncharacterized protein</fullName>
    </submittedName>
</protein>
<dbReference type="GO" id="GO:0005829">
    <property type="term" value="C:cytosol"/>
    <property type="evidence" value="ECO:0007669"/>
    <property type="project" value="TreeGrafter"/>
</dbReference>
<sequence>MATPVTKVTHVGGARAGAGSPTVSEETIGGWSFRSVSAPIASSARIEEVEAALSLPHGVPVPEACFADNSLTIRHDASGTELRINAVDALRSWHSRQSRIAADAGGVVCATSFDWAYENEYDGLLVRGPGAEAVPMEDSPRGLPMELLRLREDIVWSCHLSLYEDDLHDMGVVECTVKARVMASCFFVLLETFVRIDGERTALRQARFCHEFGSTSVLRDVEVRSASAQEVVGSGRPTGAPLGMTAAAGVPPVALAAGVSCRMAALDGAPAPTETDPIVYGCSRCRTPLFRHKHIMDTGSAASQSNSFFLSEALKWMEEASKDTESKLYCPSCNARVGALNWVGVQIPGGDWVSPAIIIHKKAVDPRSTSITGPPVVGASAGPPRLEAVAKPEARDSAAVAAGSSAAAPASAGAAAASAGGAGGVGPA</sequence>
<organism evidence="3 5">
    <name type="scientific">Cafeteria roenbergensis</name>
    <name type="common">Marine flagellate</name>
    <dbReference type="NCBI Taxonomy" id="33653"/>
    <lineage>
        <taxon>Eukaryota</taxon>
        <taxon>Sar</taxon>
        <taxon>Stramenopiles</taxon>
        <taxon>Bigyra</taxon>
        <taxon>Opalozoa</taxon>
        <taxon>Bicosoecida</taxon>
        <taxon>Cafeteriaceae</taxon>
        <taxon>Cafeteria</taxon>
    </lineage>
</organism>
<evidence type="ECO:0000313" key="5">
    <source>
        <dbReference type="Proteomes" id="UP000323011"/>
    </source>
</evidence>
<reference evidence="5 6" key="1">
    <citation type="submission" date="2019-07" db="EMBL/GenBank/DDBJ databases">
        <title>Genomes of Cafeteria roenbergensis.</title>
        <authorList>
            <person name="Fischer M.G."/>
            <person name="Hackl T."/>
            <person name="Roman M."/>
        </authorList>
    </citation>
    <scope>NUCLEOTIDE SEQUENCE [LARGE SCALE GENOMIC DNA]</scope>
    <source>
        <strain evidence="3 5">BVI</strain>
        <strain evidence="4 6">RCC970-E3</strain>
    </source>
</reference>
<dbReference type="Proteomes" id="UP000324907">
    <property type="component" value="Unassembled WGS sequence"/>
</dbReference>
<dbReference type="PANTHER" id="PTHR21021">
    <property type="entry name" value="GAF/PUTATIVE CYTOSKELETAL PROTEIN"/>
    <property type="match status" value="1"/>
</dbReference>
<evidence type="ECO:0000313" key="3">
    <source>
        <dbReference type="EMBL" id="KAA0153657.1"/>
    </source>
</evidence>
<evidence type="ECO:0000313" key="4">
    <source>
        <dbReference type="EMBL" id="KAA0165934.1"/>
    </source>
</evidence>
<evidence type="ECO:0000256" key="2">
    <source>
        <dbReference type="SAM" id="MobiDB-lite"/>
    </source>
</evidence>
<dbReference type="InterPro" id="IPR051330">
    <property type="entry name" value="Phosphatase_reg/MetRdx"/>
</dbReference>
<dbReference type="PANTHER" id="PTHR21021:SF16">
    <property type="entry name" value="TIP41-LIKE PROTEIN"/>
    <property type="match status" value="1"/>
</dbReference>
<gene>
    <name evidence="4" type="ORF">FNF28_03316</name>
    <name evidence="3" type="ORF">FNF29_03045</name>
</gene>
<dbReference type="EMBL" id="VLTN01000015">
    <property type="protein sequence ID" value="KAA0153657.1"/>
    <property type="molecule type" value="Genomic_DNA"/>
</dbReference>
<evidence type="ECO:0000256" key="1">
    <source>
        <dbReference type="ARBA" id="ARBA00006658"/>
    </source>
</evidence>
<comment type="caution">
    <text evidence="3">The sequence shown here is derived from an EMBL/GenBank/DDBJ whole genome shotgun (WGS) entry which is preliminary data.</text>
</comment>
<dbReference type="GO" id="GO:0031929">
    <property type="term" value="P:TOR signaling"/>
    <property type="evidence" value="ECO:0007669"/>
    <property type="project" value="TreeGrafter"/>
</dbReference>
<feature type="region of interest" description="Disordered" evidence="2">
    <location>
        <begin position="1"/>
        <end position="23"/>
    </location>
</feature>
<proteinExistence type="inferred from homology"/>
<accession>A0A5A8CMB1</accession>
<keyword evidence="5" id="KW-1185">Reference proteome</keyword>
<dbReference type="AlphaFoldDB" id="A0A5A8CMB1"/>
<evidence type="ECO:0000313" key="6">
    <source>
        <dbReference type="Proteomes" id="UP000324907"/>
    </source>
</evidence>
<name>A0A5A8CMB1_CAFRO</name>